<keyword evidence="8" id="KW-1185">Reference proteome</keyword>
<dbReference type="SUPFAM" id="SSF46785">
    <property type="entry name" value="Winged helix' DNA-binding domain"/>
    <property type="match status" value="1"/>
</dbReference>
<sequence>MASTRRATPLDIYQDPVNQYQYHGDVEADLLHALQNENQSQHNPHLQSSSHHQSLASPRKAERHSHSPNGPLGGRSLNSVCIPPPVPASYKTDSPTKNSFFYHNQQPQMMHSVPSSDALFGAAFPSQMDKENMYQMPSFEQGQQYSQNVYGYKAPMKRTYSSEGMLPPSQRVPSSSKRAKVDEAPLSFVLPDPSEMPDIEDDGTKPPISYANLIGMAILRAPNRRLTLAQIYKWISDHFKFYRVADTGWQNSIRHNLSLNKNFIKQERPKDDPGKGNYWIIKPGEEKTFIVKDRPLRPIKAGDSTFVQHDFFNSQGKPNSAPAVGSFTLAPSSAKRFDPKTVDASKFPDDNLSSDGTIPASDPALGDEDQDESSAMPPPASRHIRSSPPAEDIKSSPPPLISEADRANTPPGAKRNNGRKSNFASAMNDSGYYSSIESSVPRAAGYANVMPTSEADRPRHKRGRAEEEIARIRSSSYDSPSKEGGHRRKISVHFDLSSPKRSNNQNAAAPATPAAVIFKRPALPPASISPNTNLKNHRARMQKLLGDSPSKVAMSPLRDSWSQWSPHFSHVIDQDFFMSPEKSNNMTPWRDSIFGAAFQPFDYNDDDLAARGSPDKRRPTITRAVTSTGILADITGNTLNRATAGTSAAGIESPFTLAYPPFEMTPNSVIQKSPMPMMSPLKRISNAGLDLNESGPEWLDLNIDSLFGAMSPARNNSVSKGSNSGVEFSLTVPSDGSEEGLDILQEFGKIGAQQQQRFAGSTGSPIKSRGGRPPLGRSVTSRF</sequence>
<evidence type="ECO:0000256" key="2">
    <source>
        <dbReference type="ARBA" id="ARBA00023125"/>
    </source>
</evidence>
<protein>
    <recommendedName>
        <fullName evidence="6">Fork-head domain-containing protein</fullName>
    </recommendedName>
</protein>
<evidence type="ECO:0000256" key="3">
    <source>
        <dbReference type="ARBA" id="ARBA00023242"/>
    </source>
</evidence>
<dbReference type="Proteomes" id="UP000243723">
    <property type="component" value="Unassembled WGS sequence"/>
</dbReference>
<evidence type="ECO:0000313" key="8">
    <source>
        <dbReference type="Proteomes" id="UP000243723"/>
    </source>
</evidence>
<feature type="compositionally biased region" description="Low complexity" evidence="5">
    <location>
        <begin position="38"/>
        <end position="58"/>
    </location>
</feature>
<dbReference type="InterPro" id="IPR036390">
    <property type="entry name" value="WH_DNA-bd_sf"/>
</dbReference>
<dbReference type="PANTHER" id="PTHR11829:SF343">
    <property type="entry name" value="FORK-HEAD DOMAIN-CONTAINING PROTEIN"/>
    <property type="match status" value="1"/>
</dbReference>
<dbReference type="InterPro" id="IPR001766">
    <property type="entry name" value="Fork_head_dom"/>
</dbReference>
<dbReference type="InterPro" id="IPR030456">
    <property type="entry name" value="TF_fork_head_CS_2"/>
</dbReference>
<dbReference type="GO" id="GO:0005634">
    <property type="term" value="C:nucleus"/>
    <property type="evidence" value="ECO:0007669"/>
    <property type="project" value="UniProtKB-SubCell"/>
</dbReference>
<dbReference type="FunFam" id="1.10.10.10:FF:000260">
    <property type="entry name" value="Forkhead transcription factor (Sep1)"/>
    <property type="match status" value="1"/>
</dbReference>
<dbReference type="GO" id="GO:0000978">
    <property type="term" value="F:RNA polymerase II cis-regulatory region sequence-specific DNA binding"/>
    <property type="evidence" value="ECO:0007669"/>
    <property type="project" value="UniProtKB-ARBA"/>
</dbReference>
<feature type="domain" description="Fork-head" evidence="6">
    <location>
        <begin position="205"/>
        <end position="300"/>
    </location>
</feature>
<feature type="region of interest" description="Disordered" evidence="5">
    <location>
        <begin position="752"/>
        <end position="783"/>
    </location>
</feature>
<dbReference type="GO" id="GO:0001228">
    <property type="term" value="F:DNA-binding transcription activator activity, RNA polymerase II-specific"/>
    <property type="evidence" value="ECO:0007669"/>
    <property type="project" value="UniProtKB-ARBA"/>
</dbReference>
<evidence type="ECO:0000256" key="5">
    <source>
        <dbReference type="SAM" id="MobiDB-lite"/>
    </source>
</evidence>
<feature type="region of interest" description="Disordered" evidence="5">
    <location>
        <begin position="448"/>
        <end position="487"/>
    </location>
</feature>
<dbReference type="Pfam" id="PF00250">
    <property type="entry name" value="Forkhead"/>
    <property type="match status" value="1"/>
</dbReference>
<name>A0A2P8A7P1_9PEZI</name>
<keyword evidence="3 4" id="KW-0539">Nucleus</keyword>
<dbReference type="OrthoDB" id="5954824at2759"/>
<organism evidence="7 8">
    <name type="scientific">Elsinoe australis</name>
    <dbReference type="NCBI Taxonomy" id="40998"/>
    <lineage>
        <taxon>Eukaryota</taxon>
        <taxon>Fungi</taxon>
        <taxon>Dikarya</taxon>
        <taxon>Ascomycota</taxon>
        <taxon>Pezizomycotina</taxon>
        <taxon>Dothideomycetes</taxon>
        <taxon>Dothideomycetidae</taxon>
        <taxon>Myriangiales</taxon>
        <taxon>Elsinoaceae</taxon>
        <taxon>Elsinoe</taxon>
    </lineage>
</organism>
<reference evidence="7 8" key="1">
    <citation type="submission" date="2017-05" db="EMBL/GenBank/DDBJ databases">
        <title>Draft genome sequence of Elsinoe australis.</title>
        <authorList>
            <person name="Cheng Q."/>
        </authorList>
    </citation>
    <scope>NUCLEOTIDE SEQUENCE [LARGE SCALE GENOMIC DNA]</scope>
    <source>
        <strain evidence="7 8">NL1</strain>
    </source>
</reference>
<comment type="caution">
    <text evidence="7">The sequence shown here is derived from an EMBL/GenBank/DDBJ whole genome shotgun (WGS) entry which is preliminary data.</text>
</comment>
<dbReference type="STRING" id="40998.A0A2P8A7P1"/>
<keyword evidence="2 4" id="KW-0238">DNA-binding</keyword>
<gene>
    <name evidence="7" type="ORF">B9Z65_6087</name>
</gene>
<feature type="region of interest" description="Disordered" evidence="5">
    <location>
        <begin position="338"/>
        <end position="425"/>
    </location>
</feature>
<feature type="DNA-binding region" description="Fork-head" evidence="4">
    <location>
        <begin position="205"/>
        <end position="300"/>
    </location>
</feature>
<dbReference type="SMART" id="SM00339">
    <property type="entry name" value="FH"/>
    <property type="match status" value="1"/>
</dbReference>
<feature type="compositionally biased region" description="Polar residues" evidence="5">
    <location>
        <begin position="752"/>
        <end position="765"/>
    </location>
</feature>
<dbReference type="PANTHER" id="PTHR11829">
    <property type="entry name" value="FORKHEAD BOX PROTEIN"/>
    <property type="match status" value="1"/>
</dbReference>
<dbReference type="InterPro" id="IPR036388">
    <property type="entry name" value="WH-like_DNA-bd_sf"/>
</dbReference>
<evidence type="ECO:0000259" key="6">
    <source>
        <dbReference type="PROSITE" id="PS50039"/>
    </source>
</evidence>
<evidence type="ECO:0000256" key="4">
    <source>
        <dbReference type="PROSITE-ProRule" id="PRU00089"/>
    </source>
</evidence>
<dbReference type="CDD" id="cd00059">
    <property type="entry name" value="FH_FOX"/>
    <property type="match status" value="1"/>
</dbReference>
<dbReference type="InterPro" id="IPR050211">
    <property type="entry name" value="FOX_domain-containing"/>
</dbReference>
<dbReference type="Gene3D" id="1.10.10.10">
    <property type="entry name" value="Winged helix-like DNA-binding domain superfamily/Winged helix DNA-binding domain"/>
    <property type="match status" value="1"/>
</dbReference>
<comment type="subcellular location">
    <subcellularLocation>
        <location evidence="1 4">Nucleus</location>
    </subcellularLocation>
</comment>
<dbReference type="PROSITE" id="PS00658">
    <property type="entry name" value="FORK_HEAD_2"/>
    <property type="match status" value="1"/>
</dbReference>
<dbReference type="AlphaFoldDB" id="A0A2P8A7P1"/>
<evidence type="ECO:0000313" key="7">
    <source>
        <dbReference type="EMBL" id="PSK56463.1"/>
    </source>
</evidence>
<dbReference type="PROSITE" id="PS50039">
    <property type="entry name" value="FORK_HEAD_3"/>
    <property type="match status" value="1"/>
</dbReference>
<proteinExistence type="predicted"/>
<dbReference type="EMBL" id="NHZQ01000060">
    <property type="protein sequence ID" value="PSK56463.1"/>
    <property type="molecule type" value="Genomic_DNA"/>
</dbReference>
<feature type="compositionally biased region" description="Basic and acidic residues" evidence="5">
    <location>
        <begin position="338"/>
        <end position="349"/>
    </location>
</feature>
<accession>A0A2P8A7P1</accession>
<evidence type="ECO:0000256" key="1">
    <source>
        <dbReference type="ARBA" id="ARBA00004123"/>
    </source>
</evidence>
<feature type="region of interest" description="Disordered" evidence="5">
    <location>
        <begin position="38"/>
        <end position="93"/>
    </location>
</feature>
<dbReference type="PRINTS" id="PR00053">
    <property type="entry name" value="FORKHEAD"/>
</dbReference>